<evidence type="ECO:0000313" key="8">
    <source>
        <dbReference type="EMBL" id="GLR27340.1"/>
    </source>
</evidence>
<keyword evidence="9" id="KW-1185">Reference proteome</keyword>
<organism evidence="8 9">
    <name type="scientific">Limnobacter litoralis</name>
    <dbReference type="NCBI Taxonomy" id="481366"/>
    <lineage>
        <taxon>Bacteria</taxon>
        <taxon>Pseudomonadati</taxon>
        <taxon>Pseudomonadota</taxon>
        <taxon>Betaproteobacteria</taxon>
        <taxon>Burkholderiales</taxon>
        <taxon>Burkholderiaceae</taxon>
        <taxon>Limnobacter</taxon>
    </lineage>
</organism>
<name>A0ABQ5YU68_9BURK</name>
<dbReference type="InterPro" id="IPR036388">
    <property type="entry name" value="WH-like_DNA-bd_sf"/>
</dbReference>
<feature type="DNA-binding region" description="OmpR/PhoB-type" evidence="5">
    <location>
        <begin position="127"/>
        <end position="226"/>
    </location>
</feature>
<evidence type="ECO:0000256" key="5">
    <source>
        <dbReference type="PROSITE-ProRule" id="PRU01091"/>
    </source>
</evidence>
<dbReference type="Gene3D" id="3.40.50.2300">
    <property type="match status" value="1"/>
</dbReference>
<evidence type="ECO:0000259" key="7">
    <source>
        <dbReference type="PROSITE" id="PS51755"/>
    </source>
</evidence>
<sequence length="244" mass="28104">MRIVILEDDLSQSEMLRWVLEAAGHKCHTFGNFKIFQTALYRESFDLIVLDWVLPDSSGPSVLQWVRETLQLKVPVLFITSKMDEENIVQALEAGADDYMMKPIRRNELVARVNALLRRAYPELTAPEVFEISGLEFHPKFTTVLRYGKRVVLTQKEFDLCLLFFRNLGKPLSRSHIQESVWSKDTDLPSRTLDTHVSRVRSKLALRPENGFRLTPVYGYGYKLEETNNPVAQSSQNASRLSDQ</sequence>
<keyword evidence="2" id="KW-0902">Two-component regulatory system</keyword>
<dbReference type="SMART" id="SM00862">
    <property type="entry name" value="Trans_reg_C"/>
    <property type="match status" value="1"/>
</dbReference>
<dbReference type="SMART" id="SM00448">
    <property type="entry name" value="REC"/>
    <property type="match status" value="1"/>
</dbReference>
<feature type="domain" description="Response regulatory" evidence="6">
    <location>
        <begin position="2"/>
        <end position="117"/>
    </location>
</feature>
<dbReference type="GO" id="GO:0003677">
    <property type="term" value="F:DNA binding"/>
    <property type="evidence" value="ECO:0007669"/>
    <property type="project" value="UniProtKB-KW"/>
</dbReference>
<dbReference type="InterPro" id="IPR001867">
    <property type="entry name" value="OmpR/PhoB-type_DNA-bd"/>
</dbReference>
<evidence type="ECO:0000313" key="9">
    <source>
        <dbReference type="Proteomes" id="UP001156664"/>
    </source>
</evidence>
<feature type="domain" description="OmpR/PhoB-type" evidence="7">
    <location>
        <begin position="127"/>
        <end position="226"/>
    </location>
</feature>
<dbReference type="Gene3D" id="1.10.10.10">
    <property type="entry name" value="Winged helix-like DNA-binding domain superfamily/Winged helix DNA-binding domain"/>
    <property type="match status" value="1"/>
</dbReference>
<dbReference type="InterPro" id="IPR011006">
    <property type="entry name" value="CheY-like_superfamily"/>
</dbReference>
<dbReference type="PANTHER" id="PTHR48111">
    <property type="entry name" value="REGULATOR OF RPOS"/>
    <property type="match status" value="1"/>
</dbReference>
<dbReference type="CDD" id="cd00383">
    <property type="entry name" value="trans_reg_C"/>
    <property type="match status" value="1"/>
</dbReference>
<dbReference type="PANTHER" id="PTHR48111:SF40">
    <property type="entry name" value="PHOSPHATE REGULON TRANSCRIPTIONAL REGULATORY PROTEIN PHOB"/>
    <property type="match status" value="1"/>
</dbReference>
<accession>A0ABQ5YU68</accession>
<keyword evidence="3 5" id="KW-0238">DNA-binding</keyword>
<proteinExistence type="predicted"/>
<dbReference type="InterPro" id="IPR001789">
    <property type="entry name" value="Sig_transdc_resp-reg_receiver"/>
</dbReference>
<dbReference type="Pfam" id="PF00486">
    <property type="entry name" value="Trans_reg_C"/>
    <property type="match status" value="1"/>
</dbReference>
<evidence type="ECO:0000256" key="1">
    <source>
        <dbReference type="ARBA" id="ARBA00022553"/>
    </source>
</evidence>
<dbReference type="InterPro" id="IPR039420">
    <property type="entry name" value="WalR-like"/>
</dbReference>
<feature type="modified residue" description="4-aspartylphosphate" evidence="4">
    <location>
        <position position="51"/>
    </location>
</feature>
<dbReference type="Pfam" id="PF00072">
    <property type="entry name" value="Response_reg"/>
    <property type="match status" value="1"/>
</dbReference>
<dbReference type="Proteomes" id="UP001156664">
    <property type="component" value="Unassembled WGS sequence"/>
</dbReference>
<evidence type="ECO:0000256" key="4">
    <source>
        <dbReference type="PROSITE-ProRule" id="PRU00169"/>
    </source>
</evidence>
<gene>
    <name evidence="8" type="ORF">GCM10007875_24310</name>
</gene>
<dbReference type="RefSeq" id="WP_284282093.1">
    <property type="nucleotide sequence ID" value="NZ_BSOJ01000030.1"/>
</dbReference>
<evidence type="ECO:0000256" key="2">
    <source>
        <dbReference type="ARBA" id="ARBA00023012"/>
    </source>
</evidence>
<dbReference type="EMBL" id="BSOJ01000030">
    <property type="protein sequence ID" value="GLR27340.1"/>
    <property type="molecule type" value="Genomic_DNA"/>
</dbReference>
<dbReference type="PROSITE" id="PS51755">
    <property type="entry name" value="OMPR_PHOB"/>
    <property type="match status" value="1"/>
</dbReference>
<keyword evidence="1 4" id="KW-0597">Phosphoprotein</keyword>
<dbReference type="SUPFAM" id="SSF52172">
    <property type="entry name" value="CheY-like"/>
    <property type="match status" value="1"/>
</dbReference>
<evidence type="ECO:0000256" key="3">
    <source>
        <dbReference type="ARBA" id="ARBA00023125"/>
    </source>
</evidence>
<reference evidence="9" key="1">
    <citation type="journal article" date="2019" name="Int. J. Syst. Evol. Microbiol.">
        <title>The Global Catalogue of Microorganisms (GCM) 10K type strain sequencing project: providing services to taxonomists for standard genome sequencing and annotation.</title>
        <authorList>
            <consortium name="The Broad Institute Genomics Platform"/>
            <consortium name="The Broad Institute Genome Sequencing Center for Infectious Disease"/>
            <person name="Wu L."/>
            <person name="Ma J."/>
        </authorList>
    </citation>
    <scope>NUCLEOTIDE SEQUENCE [LARGE SCALE GENOMIC DNA]</scope>
    <source>
        <strain evidence="9">NBRC 105857</strain>
    </source>
</reference>
<protein>
    <submittedName>
        <fullName evidence="8">DNA-binding response regulator</fullName>
    </submittedName>
</protein>
<dbReference type="PROSITE" id="PS50110">
    <property type="entry name" value="RESPONSE_REGULATORY"/>
    <property type="match status" value="1"/>
</dbReference>
<evidence type="ECO:0000259" key="6">
    <source>
        <dbReference type="PROSITE" id="PS50110"/>
    </source>
</evidence>
<comment type="caution">
    <text evidence="8">The sequence shown here is derived from an EMBL/GenBank/DDBJ whole genome shotgun (WGS) entry which is preliminary data.</text>
</comment>
<dbReference type="Gene3D" id="6.10.250.690">
    <property type="match status" value="1"/>
</dbReference>